<comment type="caution">
    <text evidence="2">The sequence shown here is derived from an EMBL/GenBank/DDBJ whole genome shotgun (WGS) entry which is preliminary data.</text>
</comment>
<sequence>MLEGRDRNFWDKINGVKYIEIPVDLSVDSKPKQIRLYNSKKYILNGVKVIGAMYLFAVVFFLAKFILGHNVVLIDLVWLGLIMLGICGFIALPLLDKRPKVIINHMGIESKNTYISFKYVVNMYIEEVPTKHSMDYRLTAIDKYGEKKQVFLTGVGPDIHKTAQIIGGYYSYYLNSKKLG</sequence>
<dbReference type="EMBL" id="LRPC01000001">
    <property type="protein sequence ID" value="KYG78351.1"/>
    <property type="molecule type" value="Genomic_DNA"/>
</dbReference>
<accession>A0A150XI01</accession>
<name>A0A150XI01_9BACT</name>
<feature type="transmembrane region" description="Helical" evidence="1">
    <location>
        <begin position="73"/>
        <end position="95"/>
    </location>
</feature>
<reference evidence="2 3" key="1">
    <citation type="submission" date="2016-01" db="EMBL/GenBank/DDBJ databases">
        <title>Genome sequencing of Roseivirga spongicola UST030701-084.</title>
        <authorList>
            <person name="Selvaratnam C."/>
            <person name="Thevarajoo S."/>
            <person name="Goh K.M."/>
            <person name="Ee R."/>
            <person name="Chan K.-G."/>
            <person name="Chong C.S."/>
        </authorList>
    </citation>
    <scope>NUCLEOTIDE SEQUENCE [LARGE SCALE GENOMIC DNA]</scope>
    <source>
        <strain evidence="2 3">UST030701-084</strain>
    </source>
</reference>
<dbReference type="OrthoDB" id="6028159at2"/>
<evidence type="ECO:0000256" key="1">
    <source>
        <dbReference type="SAM" id="Phobius"/>
    </source>
</evidence>
<evidence type="ECO:0000313" key="3">
    <source>
        <dbReference type="Proteomes" id="UP000075606"/>
    </source>
</evidence>
<gene>
    <name evidence="2" type="ORF">AWW68_06180</name>
</gene>
<keyword evidence="1" id="KW-0812">Transmembrane</keyword>
<dbReference type="STRING" id="333140.AWW68_06180"/>
<protein>
    <submittedName>
        <fullName evidence="2">Uncharacterized protein</fullName>
    </submittedName>
</protein>
<keyword evidence="1" id="KW-1133">Transmembrane helix</keyword>
<keyword evidence="1" id="KW-0472">Membrane</keyword>
<feature type="transmembrane region" description="Helical" evidence="1">
    <location>
        <begin position="42"/>
        <end position="67"/>
    </location>
</feature>
<dbReference type="RefSeq" id="WP_068217936.1">
    <property type="nucleotide sequence ID" value="NZ_CP139724.1"/>
</dbReference>
<proteinExistence type="predicted"/>
<dbReference type="AlphaFoldDB" id="A0A150XI01"/>
<organism evidence="2 3">
    <name type="scientific">Roseivirga spongicola</name>
    <dbReference type="NCBI Taxonomy" id="333140"/>
    <lineage>
        <taxon>Bacteria</taxon>
        <taxon>Pseudomonadati</taxon>
        <taxon>Bacteroidota</taxon>
        <taxon>Cytophagia</taxon>
        <taxon>Cytophagales</taxon>
        <taxon>Roseivirgaceae</taxon>
        <taxon>Roseivirga</taxon>
    </lineage>
</organism>
<keyword evidence="3" id="KW-1185">Reference proteome</keyword>
<dbReference type="Proteomes" id="UP000075606">
    <property type="component" value="Unassembled WGS sequence"/>
</dbReference>
<evidence type="ECO:0000313" key="2">
    <source>
        <dbReference type="EMBL" id="KYG78351.1"/>
    </source>
</evidence>